<reference evidence="13 14" key="1">
    <citation type="journal article" date="2018" name="Science">
        <title>The opium poppy genome and morphinan production.</title>
        <authorList>
            <person name="Guo L."/>
            <person name="Winzer T."/>
            <person name="Yang X."/>
            <person name="Li Y."/>
            <person name="Ning Z."/>
            <person name="He Z."/>
            <person name="Teodor R."/>
            <person name="Lu Y."/>
            <person name="Bowser T.A."/>
            <person name="Graham I.A."/>
            <person name="Ye K."/>
        </authorList>
    </citation>
    <scope>NUCLEOTIDE SEQUENCE [LARGE SCALE GENOMIC DNA]</scope>
    <source>
        <strain evidence="14">cv. HN1</strain>
        <tissue evidence="13">Leaves</tissue>
    </source>
</reference>
<dbReference type="InterPro" id="IPR015943">
    <property type="entry name" value="WD40/YVTN_repeat-like_dom_sf"/>
</dbReference>
<feature type="compositionally biased region" description="Low complexity" evidence="10">
    <location>
        <begin position="949"/>
        <end position="962"/>
    </location>
</feature>
<keyword evidence="5 9" id="KW-0853">WD repeat</keyword>
<keyword evidence="3" id="KW-0963">Cytoplasm</keyword>
<dbReference type="InterPro" id="IPR032401">
    <property type="entry name" value="EDC4_WD40"/>
</dbReference>
<dbReference type="InterPro" id="IPR001680">
    <property type="entry name" value="WD40_rpt"/>
</dbReference>
<dbReference type="FunFam" id="1.10.220.100:FF:000001">
    <property type="entry name" value="Enhancer of mRNA-decapping protein 4"/>
    <property type="match status" value="1"/>
</dbReference>
<protein>
    <recommendedName>
        <fullName evidence="15">Enhancer of mRNA-decapping protein 4 WD40 repeat region domain-containing protein</fullName>
    </recommendedName>
</protein>
<dbReference type="Proteomes" id="UP000316621">
    <property type="component" value="Chromosome 6"/>
</dbReference>
<evidence type="ECO:0000256" key="2">
    <source>
        <dbReference type="ARBA" id="ARBA00009639"/>
    </source>
</evidence>
<dbReference type="Pfam" id="PF16529">
    <property type="entry name" value="Ge1_WD40"/>
    <property type="match status" value="1"/>
</dbReference>
<sequence>MASGGNQNQVGITLDMQKLFKNPSGSSPNPNNQNPPLPYPQQSSYPAPPPASYPPPTFAYPPQTSPYHHQLQQQQQQYYPYPQDQQQQIMANVHHQRPISYSVPPPPPLQSPSHGSNPNPNSSARIMALLGSNPASNVELPSSTSIPPPPSSAPSPSSSVTSEYMMPLNPPIIPSATPVNMAISPSSPARLPSRKPPKGRHLIGDHVVYDVSVRFPGEVQPQLEVTPITKYGSDPGLVVGRQIAVSRTYICYGLKMGNIRVLNINTASRALLRGHTQRVTDMAFFAEDVHLLASASIDGRVFVWKINEGTDEENKPQITWKLVTAIQIMGEGESVHPRVCWHSHKQEVLVVAIGKHILKIDTTRVGKGQTISSDEPLKCPVEKLLDGVQLVGKHETEVTDLSMCQWMTTRLASASTDGMVKIWEDRKPSPLAVFKPHDGQPVNSVTFLTSPHRPDHIILITAGPLNREVKMWSSASDEGWLLPSDAESWQCTQTLDLRSSAEPRVDDAFFNQVIALPRAGLILLANAKKNAIYAVHVEYGPYPAATRMDYIAEFTVTMPILSLTGTSDTLPDGDHAVQVYCVQTQAIQQYALELSQCLPPPMENMGLEKTDSNVTRTFEASSSDGLATFEASQGSGHTNTPATNPALLSTSPETVPAARYQINSGSSDSRLHELVTSGMESKQILLPTTSVGDGGRLESRPLSPRLSRNLSGFRSPSNSFEPGSPRSDRGVDQSVLDYVDRRVDIPPNMADVASSNDSTRKSGNMVPQTEISMAPNPPVAFKHPTHLITPAEILSRAVSSSETSQFSQDSKAVEAKIQDVAVSNDVENVEVEVKVVGENGSNQRDIADYQRESYTPERKEKYFCSQASDLSVDMARETGSLNHESRQDAAVTESMDRPANPSQEDAQDSSETLSRKDSESAILASVPQSPSLATKGKKQKGKSSNVTGPSSASPSPFNSADSLDVPGSSMIVPSMDTAQIMSFQESFNQFMTMQKDMQKQMAATISVQVTKECKRIETSLGKQMERTSKANVDAVWARLQEEVAKNEKSERERMQQITSVITNGNKELPIILEKLLKKEVASLGQSLARLIAPALEKSISSAIMESFQRGVGDKAVNQLEKSVYTKLEATVSRQIQAQFQTSGKQVIQASANSAWLIYLDSLRSSLEASVVPAFEMSCKAMFEQVDAAFQKGMSEHTSAAQQQLESTHSPLALQLRDAINSATSLTQTLNKELAEGQRNILALAAASANSNAVNPLVTQLSNGPMIGLHEMVEAQLDPTKELSRLISEKKFEEAFTGALQRSDVSIVSWLCSQVDLQGILSMNPLPLSQGVLLALLQQLACDITKEPSRKVAWMRDVAVAVNPADPVIAMHVRPIFEQVYQILSHHRTLPTTTAADASNTRLVMHVINSMLMSCK</sequence>
<feature type="compositionally biased region" description="Polar residues" evidence="10">
    <location>
        <begin position="706"/>
        <end position="721"/>
    </location>
</feature>
<keyword evidence="8" id="KW-0175">Coiled coil</keyword>
<gene>
    <name evidence="13" type="ORF">C5167_009647</name>
</gene>
<dbReference type="GO" id="GO:0006397">
    <property type="term" value="P:mRNA processing"/>
    <property type="evidence" value="ECO:0007669"/>
    <property type="project" value="UniProtKB-KW"/>
</dbReference>
<feature type="region of interest" description="Disordered" evidence="10">
    <location>
        <begin position="879"/>
        <end position="970"/>
    </location>
</feature>
<evidence type="ECO:0000256" key="1">
    <source>
        <dbReference type="ARBA" id="ARBA00004201"/>
    </source>
</evidence>
<dbReference type="GO" id="GO:0031087">
    <property type="term" value="P:deadenylation-independent decapping of nuclear-transcribed mRNA"/>
    <property type="evidence" value="ECO:0007669"/>
    <property type="project" value="InterPro"/>
</dbReference>
<evidence type="ECO:0000256" key="10">
    <source>
        <dbReference type="SAM" id="MobiDB-lite"/>
    </source>
</evidence>
<feature type="compositionally biased region" description="Low complexity" evidence="10">
    <location>
        <begin position="60"/>
        <end position="85"/>
    </location>
</feature>
<evidence type="ECO:0000256" key="8">
    <source>
        <dbReference type="ARBA" id="ARBA00023054"/>
    </source>
</evidence>
<feature type="region of interest" description="Disordered" evidence="10">
    <location>
        <begin position="628"/>
        <end position="648"/>
    </location>
</feature>
<evidence type="ECO:0008006" key="15">
    <source>
        <dbReference type="Google" id="ProtNLM"/>
    </source>
</evidence>
<dbReference type="InterPro" id="IPR045152">
    <property type="entry name" value="EDC4-like"/>
</dbReference>
<evidence type="ECO:0000313" key="14">
    <source>
        <dbReference type="Proteomes" id="UP000316621"/>
    </source>
</evidence>
<feature type="compositionally biased region" description="Low complexity" evidence="10">
    <location>
        <begin position="23"/>
        <end position="32"/>
    </location>
</feature>
<evidence type="ECO:0000256" key="4">
    <source>
        <dbReference type="ARBA" id="ARBA00022553"/>
    </source>
</evidence>
<dbReference type="PROSITE" id="PS50082">
    <property type="entry name" value="WD_REPEATS_2"/>
    <property type="match status" value="2"/>
</dbReference>
<evidence type="ECO:0000256" key="5">
    <source>
        <dbReference type="ARBA" id="ARBA00022574"/>
    </source>
</evidence>
<evidence type="ECO:0000256" key="9">
    <source>
        <dbReference type="PROSITE-ProRule" id="PRU00221"/>
    </source>
</evidence>
<feature type="domain" description="Enhancer of mRNA-decapping protein 4 WD40 repeat region" evidence="11">
    <location>
        <begin position="225"/>
        <end position="537"/>
    </location>
</feature>
<feature type="compositionally biased region" description="Polar residues" evidence="10">
    <location>
        <begin position="1"/>
        <end position="11"/>
    </location>
</feature>
<evidence type="ECO:0000256" key="7">
    <source>
        <dbReference type="ARBA" id="ARBA00022737"/>
    </source>
</evidence>
<organism evidence="13 14">
    <name type="scientific">Papaver somniferum</name>
    <name type="common">Opium poppy</name>
    <dbReference type="NCBI Taxonomy" id="3469"/>
    <lineage>
        <taxon>Eukaryota</taxon>
        <taxon>Viridiplantae</taxon>
        <taxon>Streptophyta</taxon>
        <taxon>Embryophyta</taxon>
        <taxon>Tracheophyta</taxon>
        <taxon>Spermatophyta</taxon>
        <taxon>Magnoliopsida</taxon>
        <taxon>Ranunculales</taxon>
        <taxon>Papaveraceae</taxon>
        <taxon>Papaveroideae</taxon>
        <taxon>Papaver</taxon>
    </lineage>
</organism>
<dbReference type="InterPro" id="IPR036322">
    <property type="entry name" value="WD40_repeat_dom_sf"/>
</dbReference>
<dbReference type="Gene3D" id="2.130.10.10">
    <property type="entry name" value="YVTN repeat-like/Quinoprotein amine dehydrogenase"/>
    <property type="match status" value="1"/>
</dbReference>
<dbReference type="FunFam" id="2.130.10.10:FF:000232">
    <property type="entry name" value="enhancer of mRNA-decapping protein 4"/>
    <property type="match status" value="1"/>
</dbReference>
<feature type="region of interest" description="Disordered" evidence="10">
    <location>
        <begin position="685"/>
        <end position="732"/>
    </location>
</feature>
<comment type="similarity">
    <text evidence="2">Belongs to the WD repeat EDC4 family.</text>
</comment>
<evidence type="ECO:0000256" key="6">
    <source>
        <dbReference type="ARBA" id="ARBA00022664"/>
    </source>
</evidence>
<evidence type="ECO:0000313" key="13">
    <source>
        <dbReference type="EMBL" id="RZC65955.1"/>
    </source>
</evidence>
<keyword evidence="7" id="KW-0677">Repeat</keyword>
<dbReference type="SUPFAM" id="SSF50978">
    <property type="entry name" value="WD40 repeat-like"/>
    <property type="match status" value="1"/>
</dbReference>
<feature type="compositionally biased region" description="Polar residues" evidence="10">
    <location>
        <begin position="900"/>
        <end position="912"/>
    </location>
</feature>
<feature type="compositionally biased region" description="Low complexity" evidence="10">
    <location>
        <begin position="111"/>
        <end position="123"/>
    </location>
</feature>
<keyword evidence="6" id="KW-0507">mRNA processing</keyword>
<dbReference type="InterPro" id="IPR049404">
    <property type="entry name" value="EDC4_C"/>
</dbReference>
<dbReference type="OMA" id="TREHMGT"/>
<comment type="subcellular location">
    <subcellularLocation>
        <location evidence="1">Cytoplasm</location>
        <location evidence="1">P-body</location>
    </subcellularLocation>
</comment>
<evidence type="ECO:0000259" key="12">
    <source>
        <dbReference type="Pfam" id="PF21289"/>
    </source>
</evidence>
<keyword evidence="14" id="KW-1185">Reference proteome</keyword>
<keyword evidence="4" id="KW-0597">Phosphoprotein</keyword>
<dbReference type="PANTHER" id="PTHR15598">
    <property type="entry name" value="ENHANCER OF MRNA-DECAPPING PROTEIN 4"/>
    <property type="match status" value="1"/>
</dbReference>
<feature type="repeat" description="WD" evidence="9">
    <location>
        <begin position="272"/>
        <end position="314"/>
    </location>
</feature>
<dbReference type="GO" id="GO:0000932">
    <property type="term" value="C:P-body"/>
    <property type="evidence" value="ECO:0007669"/>
    <property type="project" value="UniProtKB-SubCell"/>
</dbReference>
<feature type="repeat" description="WD" evidence="9">
    <location>
        <begin position="391"/>
        <end position="424"/>
    </location>
</feature>
<dbReference type="SMART" id="SM00320">
    <property type="entry name" value="WD40"/>
    <property type="match status" value="3"/>
</dbReference>
<proteinExistence type="inferred from homology"/>
<dbReference type="EMBL" id="CM010720">
    <property type="protein sequence ID" value="RZC65955.1"/>
    <property type="molecule type" value="Genomic_DNA"/>
</dbReference>
<dbReference type="Gene3D" id="1.10.220.100">
    <property type="entry name" value="conserved c-terminal region of ge- 1"/>
    <property type="match status" value="1"/>
</dbReference>
<dbReference type="Gramene" id="RZC65955">
    <property type="protein sequence ID" value="RZC65955"/>
    <property type="gene ID" value="C5167_009647"/>
</dbReference>
<dbReference type="STRING" id="3469.A0A4Y7K1X7"/>
<dbReference type="InterPro" id="IPR044938">
    <property type="entry name" value="EDC4_C_sf"/>
</dbReference>
<feature type="region of interest" description="Disordered" evidence="10">
    <location>
        <begin position="1"/>
        <end position="85"/>
    </location>
</feature>
<feature type="region of interest" description="Disordered" evidence="10">
    <location>
        <begin position="98"/>
        <end position="165"/>
    </location>
</feature>
<evidence type="ECO:0000256" key="3">
    <source>
        <dbReference type="ARBA" id="ARBA00022490"/>
    </source>
</evidence>
<feature type="compositionally biased region" description="Pro residues" evidence="10">
    <location>
        <begin position="46"/>
        <end position="59"/>
    </location>
</feature>
<name>A0A4Y7K1X7_PAPSO</name>
<dbReference type="Pfam" id="PF21289">
    <property type="entry name" value="EDC4_C"/>
    <property type="match status" value="1"/>
</dbReference>
<dbReference type="PROSITE" id="PS50294">
    <property type="entry name" value="WD_REPEATS_REGION"/>
    <property type="match status" value="1"/>
</dbReference>
<evidence type="ECO:0000259" key="11">
    <source>
        <dbReference type="Pfam" id="PF16529"/>
    </source>
</evidence>
<feature type="domain" description="Enhancer of mRNA-decapping protein 4 C-terminal" evidence="12">
    <location>
        <begin position="1284"/>
        <end position="1386"/>
    </location>
</feature>
<accession>A0A4Y7K1X7</accession>
<dbReference type="PANTHER" id="PTHR15598:SF5">
    <property type="entry name" value="ENHANCER OF MRNA-DECAPPING PROTEIN 4"/>
    <property type="match status" value="1"/>
</dbReference>